<dbReference type="SUPFAM" id="SSF48403">
    <property type="entry name" value="Ankyrin repeat"/>
    <property type="match status" value="1"/>
</dbReference>
<dbReference type="EMBL" id="BLLK01000045">
    <property type="protein sequence ID" value="GFH50887.1"/>
    <property type="molecule type" value="Genomic_DNA"/>
</dbReference>
<proteinExistence type="predicted"/>
<keyword evidence="1" id="KW-0677">Repeat</keyword>
<dbReference type="InterPro" id="IPR036770">
    <property type="entry name" value="Ankyrin_rpt-contain_sf"/>
</dbReference>
<organism evidence="3 4">
    <name type="scientific">Chaetoceros tenuissimus</name>
    <dbReference type="NCBI Taxonomy" id="426638"/>
    <lineage>
        <taxon>Eukaryota</taxon>
        <taxon>Sar</taxon>
        <taxon>Stramenopiles</taxon>
        <taxon>Ochrophyta</taxon>
        <taxon>Bacillariophyta</taxon>
        <taxon>Coscinodiscophyceae</taxon>
        <taxon>Chaetocerotophycidae</taxon>
        <taxon>Chaetocerotales</taxon>
        <taxon>Chaetocerotaceae</taxon>
        <taxon>Chaetoceros</taxon>
    </lineage>
</organism>
<evidence type="ECO:0000256" key="1">
    <source>
        <dbReference type="ARBA" id="ARBA00022737"/>
    </source>
</evidence>
<keyword evidence="2" id="KW-0040">ANK repeat</keyword>
<dbReference type="GO" id="GO:0005886">
    <property type="term" value="C:plasma membrane"/>
    <property type="evidence" value="ECO:0007669"/>
    <property type="project" value="TreeGrafter"/>
</dbReference>
<evidence type="ECO:0000313" key="3">
    <source>
        <dbReference type="EMBL" id="GFH50887.1"/>
    </source>
</evidence>
<name>A0AAD3CRS7_9STRA</name>
<comment type="caution">
    <text evidence="3">The sequence shown here is derived from an EMBL/GenBank/DDBJ whole genome shotgun (WGS) entry which is preliminary data.</text>
</comment>
<evidence type="ECO:0000313" key="4">
    <source>
        <dbReference type="Proteomes" id="UP001054902"/>
    </source>
</evidence>
<accession>A0AAD3CRS7</accession>
<dbReference type="PANTHER" id="PTHR24186">
    <property type="entry name" value="PROTEIN PHOSPHATASE 1 REGULATORY SUBUNIT"/>
    <property type="match status" value="1"/>
</dbReference>
<sequence length="570" mass="63799">MSMNNESSQCYLYQEHFSESLRKQCWSEAISMLESPKFQEEVKQNLRSEPCTILHDACYMNTIPQSVIAIITKYFPELCCVEDEDGNLPLHLLCDTNNGSATYPSLSRPDLMQHLIAVAPETSLRPMEENYELPFHVLLKNLIGSNGLEAALNVIQALPQAAFYNQHCSVLHQVNDFLPPFEICDAIMKRFPEISRISSNGNTLLHIIVSHPGSSAALVQNIVHMYPEACRIQDEQGNLPLHLVNSQDESSEIIGCLIASYPEALYIRNFSGHIPLRSERITASSNRVKLLLRHGLDYIDMRHLLLQCNGYGMNSVHEFYHDLQRVTTEQVLNGSLSMSDLESFGRTASVFSKELTQCIESLFYVLRVAIYGSVEYSQSTPHEASFWAAFPLFTKLLLRMCPELATHRDCDGNFPLHIISNSNLAKAHHQTCSQCNCEAGGLSFRLPNNTKCCKNCIGYFGPQVSQYCTVEYNGTQLLEDLLNISPSAAKEKDARGNYPLHTSLKTGKTWSTGIASLMEINPAVIDDSDKENNMLPFLLAATAKCPDGKEELSTIFELIKSKPSLVKPCI</sequence>
<evidence type="ECO:0000256" key="2">
    <source>
        <dbReference type="ARBA" id="ARBA00023043"/>
    </source>
</evidence>
<reference evidence="3 4" key="1">
    <citation type="journal article" date="2021" name="Sci. Rep.">
        <title>The genome of the diatom Chaetoceros tenuissimus carries an ancient integrated fragment of an extant virus.</title>
        <authorList>
            <person name="Hongo Y."/>
            <person name="Kimura K."/>
            <person name="Takaki Y."/>
            <person name="Yoshida Y."/>
            <person name="Baba S."/>
            <person name="Kobayashi G."/>
            <person name="Nagasaki K."/>
            <person name="Hano T."/>
            <person name="Tomaru Y."/>
        </authorList>
    </citation>
    <scope>NUCLEOTIDE SEQUENCE [LARGE SCALE GENOMIC DNA]</scope>
    <source>
        <strain evidence="3 4">NIES-3715</strain>
    </source>
</reference>
<dbReference type="Proteomes" id="UP001054902">
    <property type="component" value="Unassembled WGS sequence"/>
</dbReference>
<protein>
    <submittedName>
        <fullName evidence="3">Uncharacterized protein</fullName>
    </submittedName>
</protein>
<dbReference type="AlphaFoldDB" id="A0AAD3CRS7"/>
<dbReference type="Gene3D" id="1.25.40.20">
    <property type="entry name" value="Ankyrin repeat-containing domain"/>
    <property type="match status" value="1"/>
</dbReference>
<keyword evidence="4" id="KW-1185">Reference proteome</keyword>
<dbReference type="PANTHER" id="PTHR24186:SF38">
    <property type="entry name" value="ANKYRIN REPEAT FAMILY PROTEIN"/>
    <property type="match status" value="1"/>
</dbReference>
<gene>
    <name evidence="3" type="ORF">CTEN210_07363</name>
</gene>